<dbReference type="Gene3D" id="1.10.287.850">
    <property type="entry name" value="HP0062-like domain"/>
    <property type="match status" value="1"/>
</dbReference>
<dbReference type="OrthoDB" id="3035322at2"/>
<keyword evidence="3" id="KW-1185">Reference proteome</keyword>
<dbReference type="KEGG" id="pnd:Pla175_14680"/>
<evidence type="ECO:0008006" key="4">
    <source>
        <dbReference type="Google" id="ProtNLM"/>
    </source>
</evidence>
<dbReference type="EMBL" id="CP036291">
    <property type="protein sequence ID" value="QDU88097.1"/>
    <property type="molecule type" value="Genomic_DNA"/>
</dbReference>
<evidence type="ECO:0000313" key="3">
    <source>
        <dbReference type="Proteomes" id="UP000317429"/>
    </source>
</evidence>
<dbReference type="InterPro" id="IPR010310">
    <property type="entry name" value="T7SS_ESAT-6-like"/>
</dbReference>
<feature type="coiled-coil region" evidence="1">
    <location>
        <begin position="15"/>
        <end position="42"/>
    </location>
</feature>
<dbReference type="SUPFAM" id="SSF158414">
    <property type="entry name" value="HP0062-like"/>
    <property type="match status" value="1"/>
</dbReference>
<organism evidence="2 3">
    <name type="scientific">Pirellulimonas nuda</name>
    <dbReference type="NCBI Taxonomy" id="2528009"/>
    <lineage>
        <taxon>Bacteria</taxon>
        <taxon>Pseudomonadati</taxon>
        <taxon>Planctomycetota</taxon>
        <taxon>Planctomycetia</taxon>
        <taxon>Pirellulales</taxon>
        <taxon>Lacipirellulaceae</taxon>
        <taxon>Pirellulimonas</taxon>
    </lineage>
</organism>
<sequence>MSQAIVDPAELRRFANNLRKFNQELEERMGALSAQLHALSATWRDQEHKKFVEDFEEQTKAIARYVESTNDHAPFLLRKADRIDEYLQQR</sequence>
<dbReference type="Proteomes" id="UP000317429">
    <property type="component" value="Chromosome"/>
</dbReference>
<proteinExistence type="predicted"/>
<accession>A0A518D9D1</accession>
<evidence type="ECO:0000313" key="2">
    <source>
        <dbReference type="EMBL" id="QDU88097.1"/>
    </source>
</evidence>
<dbReference type="AlphaFoldDB" id="A0A518D9D1"/>
<reference evidence="2 3" key="1">
    <citation type="submission" date="2019-02" db="EMBL/GenBank/DDBJ databases">
        <title>Deep-cultivation of Planctomycetes and their phenomic and genomic characterization uncovers novel biology.</title>
        <authorList>
            <person name="Wiegand S."/>
            <person name="Jogler M."/>
            <person name="Boedeker C."/>
            <person name="Pinto D."/>
            <person name="Vollmers J."/>
            <person name="Rivas-Marin E."/>
            <person name="Kohn T."/>
            <person name="Peeters S.H."/>
            <person name="Heuer A."/>
            <person name="Rast P."/>
            <person name="Oberbeckmann S."/>
            <person name="Bunk B."/>
            <person name="Jeske O."/>
            <person name="Meyerdierks A."/>
            <person name="Storesund J.E."/>
            <person name="Kallscheuer N."/>
            <person name="Luecker S."/>
            <person name="Lage O.M."/>
            <person name="Pohl T."/>
            <person name="Merkel B.J."/>
            <person name="Hornburger P."/>
            <person name="Mueller R.-W."/>
            <person name="Bruemmer F."/>
            <person name="Labrenz M."/>
            <person name="Spormann A.M."/>
            <person name="Op den Camp H."/>
            <person name="Overmann J."/>
            <person name="Amann R."/>
            <person name="Jetten M.S.M."/>
            <person name="Mascher T."/>
            <person name="Medema M.H."/>
            <person name="Devos D.P."/>
            <person name="Kaster A.-K."/>
            <person name="Ovreas L."/>
            <person name="Rohde M."/>
            <person name="Galperin M.Y."/>
            <person name="Jogler C."/>
        </authorList>
    </citation>
    <scope>NUCLEOTIDE SEQUENCE [LARGE SCALE GENOMIC DNA]</scope>
    <source>
        <strain evidence="2 3">Pla175</strain>
    </source>
</reference>
<gene>
    <name evidence="2" type="ORF">Pla175_14680</name>
</gene>
<dbReference type="Pfam" id="PF06013">
    <property type="entry name" value="WXG100"/>
    <property type="match status" value="1"/>
</dbReference>
<keyword evidence="1" id="KW-0175">Coiled coil</keyword>
<protein>
    <recommendedName>
        <fullName evidence="4">WXG100 family type VII secretion target</fullName>
    </recommendedName>
</protein>
<dbReference type="InterPro" id="IPR029013">
    <property type="entry name" value="HP0062-like_sf"/>
</dbReference>
<name>A0A518D9D1_9BACT</name>
<dbReference type="RefSeq" id="WP_145282657.1">
    <property type="nucleotide sequence ID" value="NZ_CP036291.1"/>
</dbReference>
<evidence type="ECO:0000256" key="1">
    <source>
        <dbReference type="SAM" id="Coils"/>
    </source>
</evidence>